<feature type="repeat" description="ANK" evidence="3">
    <location>
        <begin position="240"/>
        <end position="272"/>
    </location>
</feature>
<keyword evidence="6" id="KW-1185">Reference proteome</keyword>
<feature type="repeat" description="ANK" evidence="3">
    <location>
        <begin position="322"/>
        <end position="351"/>
    </location>
</feature>
<dbReference type="Proteomes" id="UP001152759">
    <property type="component" value="Chromosome 7"/>
</dbReference>
<dbReference type="PANTHER" id="PTHR24189">
    <property type="entry name" value="MYOTROPHIN"/>
    <property type="match status" value="1"/>
</dbReference>
<evidence type="ECO:0000313" key="5">
    <source>
        <dbReference type="EMBL" id="CAH0393024.1"/>
    </source>
</evidence>
<dbReference type="PRINTS" id="PR01415">
    <property type="entry name" value="ANKYRIN"/>
</dbReference>
<dbReference type="Pfam" id="PF12796">
    <property type="entry name" value="Ank_2"/>
    <property type="match status" value="4"/>
</dbReference>
<dbReference type="InterPro" id="IPR002110">
    <property type="entry name" value="Ankyrin_rpt"/>
</dbReference>
<evidence type="ECO:0000256" key="2">
    <source>
        <dbReference type="ARBA" id="ARBA00023043"/>
    </source>
</evidence>
<dbReference type="AlphaFoldDB" id="A0A9P0ALI4"/>
<evidence type="ECO:0000259" key="4">
    <source>
        <dbReference type="Pfam" id="PF09372"/>
    </source>
</evidence>
<dbReference type="PROSITE" id="PS50297">
    <property type="entry name" value="ANK_REP_REGION"/>
    <property type="match status" value="7"/>
</dbReference>
<feature type="repeat" description="ANK" evidence="3">
    <location>
        <begin position="197"/>
        <end position="229"/>
    </location>
</feature>
<keyword evidence="2 3" id="KW-0040">ANK repeat</keyword>
<feature type="repeat" description="ANK" evidence="3">
    <location>
        <begin position="164"/>
        <end position="196"/>
    </location>
</feature>
<evidence type="ECO:0000256" key="3">
    <source>
        <dbReference type="PROSITE-ProRule" id="PRU00023"/>
    </source>
</evidence>
<dbReference type="SUPFAM" id="SSF48403">
    <property type="entry name" value="Ankyrin repeat"/>
    <property type="match status" value="2"/>
</dbReference>
<dbReference type="PANTHER" id="PTHR24189:SF50">
    <property type="entry name" value="ANKYRIN REPEAT AND SOCS BOX PROTEIN 2"/>
    <property type="match status" value="1"/>
</dbReference>
<dbReference type="SMART" id="SM00248">
    <property type="entry name" value="ANK"/>
    <property type="match status" value="11"/>
</dbReference>
<feature type="repeat" description="ANK" evidence="3">
    <location>
        <begin position="365"/>
        <end position="397"/>
    </location>
</feature>
<dbReference type="InterPro" id="IPR050745">
    <property type="entry name" value="Multifunctional_regulatory"/>
</dbReference>
<organism evidence="5 6">
    <name type="scientific">Bemisia tabaci</name>
    <name type="common">Sweetpotato whitefly</name>
    <name type="synonym">Aleurodes tabaci</name>
    <dbReference type="NCBI Taxonomy" id="7038"/>
    <lineage>
        <taxon>Eukaryota</taxon>
        <taxon>Metazoa</taxon>
        <taxon>Ecdysozoa</taxon>
        <taxon>Arthropoda</taxon>
        <taxon>Hexapoda</taxon>
        <taxon>Insecta</taxon>
        <taxon>Pterygota</taxon>
        <taxon>Neoptera</taxon>
        <taxon>Paraneoptera</taxon>
        <taxon>Hemiptera</taxon>
        <taxon>Sternorrhyncha</taxon>
        <taxon>Aleyrodoidea</taxon>
        <taxon>Aleyrodidae</taxon>
        <taxon>Aleyrodinae</taxon>
        <taxon>Bemisia</taxon>
    </lineage>
</organism>
<feature type="repeat" description="ANK" evidence="3">
    <location>
        <begin position="282"/>
        <end position="314"/>
    </location>
</feature>
<dbReference type="Gene3D" id="1.25.40.20">
    <property type="entry name" value="Ankyrin repeat-containing domain"/>
    <property type="match status" value="3"/>
</dbReference>
<feature type="repeat" description="ANK" evidence="3">
    <location>
        <begin position="398"/>
        <end position="430"/>
    </location>
</feature>
<dbReference type="EMBL" id="OU963868">
    <property type="protein sequence ID" value="CAH0393024.1"/>
    <property type="molecule type" value="Genomic_DNA"/>
</dbReference>
<evidence type="ECO:0000256" key="1">
    <source>
        <dbReference type="ARBA" id="ARBA00022737"/>
    </source>
</evidence>
<dbReference type="PROSITE" id="PS50088">
    <property type="entry name" value="ANK_REPEAT"/>
    <property type="match status" value="8"/>
</dbReference>
<proteinExistence type="predicted"/>
<dbReference type="Pfam" id="PF09372">
    <property type="entry name" value="PRANC"/>
    <property type="match status" value="1"/>
</dbReference>
<accession>A0A9P0ALI4</accession>
<evidence type="ECO:0000313" key="6">
    <source>
        <dbReference type="Proteomes" id="UP001152759"/>
    </source>
</evidence>
<sequence length="890" mass="99623">MPEREHVQCILLIGCGKRRAGSLPNNRRNFPATAYALLPKIFTDIRPEINDFFLKNSIEVVQDSTDPKDMFANARQRYRLDIFEVRLVDIDVKRKITGPLTVHVKEGEFSKGAASLLFQKRVRRVSCVSFYGGTFTYSAIDDRSLRFIETCLSHGVEFGYRHIYEGTPLHFAVENNSHALLKMFLRNGYDVNEPQSNCFTPLHLAARNGQFQMLKTLILNGANVDGNSRVIESKCGAYLNGETPLLLATKNDHSEVIKYLLENGASVNVENHYGRDGCSFPHDPTPLHLAARDGHLQVVEALVKGSSNINAEASDDYAWCFTPLMHAAKNGNLEVVNLLLERGANVNGIQTQDSSIEDGNDQDSDGITALHMAAEYGREETVKFLVNRGANVNAETKEGLIPAHEAATNGHTQIVKILIDAGAKINAEYRDYLDREVDLLLIALRKHNKELFDFLLSRRSDLNNKCITRAFYFALTSESKFCTDNLCHICPEGFVFNDENLQNVDMVILLFGAILKDLPDLVEQLLKRGVDANSSKLANNVRITALDAAAAANFDGKIVRMLIEYGADVDSVGENNGTFPLLFAVLRNNINALKALISKKANFRENSLVLFAAIFRSNPQILETLLLNGLDLSVRMETEVSAGLASVMVTDRRKLRMILKFGSYPRNSENHSFSVSQPSNSELGNWPESLLIIRSAMTIGRAENIQTFLDFFFHDVYCARSLLCCRQHSPALSKWNSAIGHQIVKMISAGLLDGCEIVHVASLLGSAELVADYRSSCKTEVRSMKNTRVPGTNISFYDILIQDVGSISKYLRNENIQREFQTSSYKAQFPLYGSILEWQLEKGAHRRFLVNRGIRIFTVLFKQFSTLPFDLKEKIVDLLGNQDLHMLVCI</sequence>
<name>A0A9P0ALI4_BEMTA</name>
<reference evidence="5" key="1">
    <citation type="submission" date="2021-12" db="EMBL/GenBank/DDBJ databases">
        <authorList>
            <person name="King R."/>
        </authorList>
    </citation>
    <scope>NUCLEOTIDE SEQUENCE</scope>
</reference>
<gene>
    <name evidence="5" type="ORF">BEMITA_LOCUS11473</name>
</gene>
<dbReference type="InterPro" id="IPR036770">
    <property type="entry name" value="Ankyrin_rpt-contain_sf"/>
</dbReference>
<feature type="repeat" description="ANK" evidence="3">
    <location>
        <begin position="541"/>
        <end position="574"/>
    </location>
</feature>
<feature type="domain" description="PRANC" evidence="4">
    <location>
        <begin position="793"/>
        <end position="888"/>
    </location>
</feature>
<keyword evidence="1" id="KW-0677">Repeat</keyword>
<protein>
    <recommendedName>
        <fullName evidence="4">PRANC domain-containing protein</fullName>
    </recommendedName>
</protein>
<dbReference type="InterPro" id="IPR018272">
    <property type="entry name" value="PRANC_domain"/>
</dbReference>